<evidence type="ECO:0000313" key="1">
    <source>
        <dbReference type="EMBL" id="TKJ37278.1"/>
    </source>
</evidence>
<evidence type="ECO:0000313" key="2">
    <source>
        <dbReference type="Proteomes" id="UP000319619"/>
    </source>
</evidence>
<accession>A0A532UQR2</accession>
<sequence length="73" mass="8486">MSKSFNTNIVKVLRLTREMMLLADQGDNNRRDKSCGVLYGTLRDAAYKLRQLAENERTQHQQDGVWDIDEVTQ</sequence>
<dbReference type="EMBL" id="NJBN01000013">
    <property type="protein sequence ID" value="TKJ37278.1"/>
    <property type="molecule type" value="Genomic_DNA"/>
</dbReference>
<protein>
    <submittedName>
        <fullName evidence="1">Uncharacterized protein</fullName>
    </submittedName>
</protein>
<name>A0A532UQR2_UNCL8</name>
<comment type="caution">
    <text evidence="1">The sequence shown here is derived from an EMBL/GenBank/DDBJ whole genome shotgun (WGS) entry which is preliminary data.</text>
</comment>
<organism evidence="1 2">
    <name type="scientific">candidate division LCP-89 bacterium B3_LCP</name>
    <dbReference type="NCBI Taxonomy" id="2012998"/>
    <lineage>
        <taxon>Bacteria</taxon>
        <taxon>Pseudomonadati</taxon>
        <taxon>Bacteria division LCP-89</taxon>
    </lineage>
</organism>
<dbReference type="AlphaFoldDB" id="A0A532UQR2"/>
<gene>
    <name evidence="1" type="ORF">CEE37_14315</name>
</gene>
<proteinExistence type="predicted"/>
<dbReference type="Proteomes" id="UP000319619">
    <property type="component" value="Unassembled WGS sequence"/>
</dbReference>
<reference evidence="1 2" key="1">
    <citation type="submission" date="2017-06" db="EMBL/GenBank/DDBJ databases">
        <title>Novel microbial phyla capable of carbon fixation and sulfur reduction in deep-sea sediments.</title>
        <authorList>
            <person name="Huang J."/>
            <person name="Baker B."/>
            <person name="Wang Y."/>
        </authorList>
    </citation>
    <scope>NUCLEOTIDE SEQUENCE [LARGE SCALE GENOMIC DNA]</scope>
    <source>
        <strain evidence="1">B3_LCP</strain>
    </source>
</reference>